<evidence type="ECO:0000313" key="2">
    <source>
        <dbReference type="EMBL" id="SFI12501.1"/>
    </source>
</evidence>
<reference evidence="2 3" key="1">
    <citation type="submission" date="2016-10" db="EMBL/GenBank/DDBJ databases">
        <authorList>
            <person name="de Groot N.N."/>
        </authorList>
    </citation>
    <scope>NUCLEOTIDE SEQUENCE [LARGE SCALE GENOMIC DNA]</scope>
    <source>
        <strain evidence="2 3">CGMCC 1.11030</strain>
    </source>
</reference>
<proteinExistence type="predicted"/>
<evidence type="ECO:0000313" key="3">
    <source>
        <dbReference type="Proteomes" id="UP000199377"/>
    </source>
</evidence>
<feature type="signal peptide" evidence="1">
    <location>
        <begin position="1"/>
        <end position="22"/>
    </location>
</feature>
<feature type="chain" id="PRO_5011676025" evidence="1">
    <location>
        <begin position="23"/>
        <end position="200"/>
    </location>
</feature>
<name>A0A1I3FNH6_9RHOB</name>
<evidence type="ECO:0000256" key="1">
    <source>
        <dbReference type="SAM" id="SignalP"/>
    </source>
</evidence>
<dbReference type="EMBL" id="FOQH01000004">
    <property type="protein sequence ID" value="SFI12501.1"/>
    <property type="molecule type" value="Genomic_DNA"/>
</dbReference>
<gene>
    <name evidence="2" type="ORF">SAMN05216258_104390</name>
</gene>
<dbReference type="AlphaFoldDB" id="A0A1I3FNH6"/>
<accession>A0A1I3FNH6</accession>
<dbReference type="RefSeq" id="WP_143103303.1">
    <property type="nucleotide sequence ID" value="NZ_FOQH01000004.1"/>
</dbReference>
<keyword evidence="1" id="KW-0732">Signal</keyword>
<dbReference type="Proteomes" id="UP000199377">
    <property type="component" value="Unassembled WGS sequence"/>
</dbReference>
<sequence>MRMALLSAASAAAVLTSVSAAAALPVEFTWITTLIDSSVPGGVVGETVTTTLVYDNGGTSLASQTFTLADFVLYRVEGANGWWAETSVVTSGGDFVTNALGEVETAATVYGGYPSGAVSTSWTGDAQGGFWNNGSNEVFCVSVPASCVRLEDVEQNQLASSWSVAFADTPPVATPVPASIPLLASGLVALAGLRRSRRRG</sequence>
<keyword evidence="3" id="KW-1185">Reference proteome</keyword>
<organism evidence="2 3">
    <name type="scientific">Albimonas pacifica</name>
    <dbReference type="NCBI Taxonomy" id="1114924"/>
    <lineage>
        <taxon>Bacteria</taxon>
        <taxon>Pseudomonadati</taxon>
        <taxon>Pseudomonadota</taxon>
        <taxon>Alphaproteobacteria</taxon>
        <taxon>Rhodobacterales</taxon>
        <taxon>Paracoccaceae</taxon>
        <taxon>Albimonas</taxon>
    </lineage>
</organism>
<protein>
    <submittedName>
        <fullName evidence="2">VPLPA-CTERM protein sorting domain-containing protein</fullName>
    </submittedName>
</protein>